<comment type="pathway">
    <text evidence="9">Amino-acid biosynthesis; L-histidine biosynthesis; L-histidine from 5-phospho-alpha-D-ribose 1-diphosphate: step 7/9.</text>
</comment>
<accession>A0A078KKE2</accession>
<dbReference type="PANTHER" id="PTHR42885">
    <property type="entry name" value="HISTIDINOL-PHOSPHATE AMINOTRANSFERASE-RELATED"/>
    <property type="match status" value="1"/>
</dbReference>
<evidence type="ECO:0000256" key="5">
    <source>
        <dbReference type="ARBA" id="ARBA00022605"/>
    </source>
</evidence>
<sequence>MNDFICNKLKRLTPYEPGINDCAIHLDANESCMELTDEMKRKIGEKMLDLHFNRYPDPLATEVCELFGARYNVPARFITAGNGSDELISLLFGVFVEQGEKVLITEPDFSMYKIYCSTYECKPVILNKNDDFSFSPDEMIELANKEKVRLIIFSNPCNPTGQGISRDDVLKIVENSHCLVVVDEAYMDFWDQSVIDCAPAAKNLIVLRTCSKIGFAAGRLGFAIANSELTDYFRSAKSPYNVNSLTQAAASVFLGEKDYLPGAIDAIKRSRDRLYKALKKLQERYNDKMHVYETHTNFVLVRFNDSKDVCEKLKAFGISVRLISGCLRITAGTEAENRTLIGTLEKILEHN</sequence>
<dbReference type="Gene3D" id="3.90.1150.10">
    <property type="entry name" value="Aspartate Aminotransferase, domain 1"/>
    <property type="match status" value="1"/>
</dbReference>
<evidence type="ECO:0000256" key="1">
    <source>
        <dbReference type="ARBA" id="ARBA00001933"/>
    </source>
</evidence>
<dbReference type="InterPro" id="IPR015424">
    <property type="entry name" value="PyrdxlP-dep_Trfase"/>
</dbReference>
<dbReference type="InterPro" id="IPR015422">
    <property type="entry name" value="PyrdxlP-dep_Trfase_small"/>
</dbReference>
<feature type="domain" description="Aminotransferase class I/classII large" evidence="10">
    <location>
        <begin position="25"/>
        <end position="342"/>
    </location>
</feature>
<reference evidence="12" key="1">
    <citation type="submission" date="2014-07" db="EMBL/GenBank/DDBJ databases">
        <authorList>
            <person name="Wibberg D."/>
        </authorList>
    </citation>
    <scope>NUCLEOTIDE SEQUENCE [LARGE SCALE GENOMIC DNA]</scope>
    <source>
        <strain evidence="12">DG5</strain>
    </source>
</reference>
<evidence type="ECO:0000256" key="9">
    <source>
        <dbReference type="HAMAP-Rule" id="MF_01023"/>
    </source>
</evidence>
<dbReference type="OrthoDB" id="9813612at2"/>
<evidence type="ECO:0000256" key="2">
    <source>
        <dbReference type="ARBA" id="ARBA00007970"/>
    </source>
</evidence>
<dbReference type="KEGG" id="ccel:CCDG5_1034"/>
<organism evidence="11 12">
    <name type="scientific">[Clostridium] cellulosi</name>
    <dbReference type="NCBI Taxonomy" id="29343"/>
    <lineage>
        <taxon>Bacteria</taxon>
        <taxon>Bacillati</taxon>
        <taxon>Bacillota</taxon>
        <taxon>Clostridia</taxon>
        <taxon>Eubacteriales</taxon>
        <taxon>Oscillospiraceae</taxon>
        <taxon>Oscillospiraceae incertae sedis</taxon>
    </lineage>
</organism>
<dbReference type="STRING" id="29343.CCDG5_1034"/>
<dbReference type="GO" id="GO:0030170">
    <property type="term" value="F:pyridoxal phosphate binding"/>
    <property type="evidence" value="ECO:0007669"/>
    <property type="project" value="InterPro"/>
</dbReference>
<keyword evidence="4 9" id="KW-0032">Aminotransferase</keyword>
<protein>
    <recommendedName>
        <fullName evidence="9">Histidinol-phosphate aminotransferase</fullName>
        <ecNumber evidence="9">2.6.1.9</ecNumber>
    </recommendedName>
    <alternativeName>
        <fullName evidence="9">Imidazole acetol-phosphate transaminase</fullName>
    </alternativeName>
</protein>
<evidence type="ECO:0000256" key="7">
    <source>
        <dbReference type="ARBA" id="ARBA00022898"/>
    </source>
</evidence>
<name>A0A078KKE2_9FIRM</name>
<evidence type="ECO:0000259" key="10">
    <source>
        <dbReference type="Pfam" id="PF00155"/>
    </source>
</evidence>
<dbReference type="Pfam" id="PF00155">
    <property type="entry name" value="Aminotran_1_2"/>
    <property type="match status" value="1"/>
</dbReference>
<dbReference type="HOGENOM" id="CLU_017584_3_1_9"/>
<dbReference type="CDD" id="cd00609">
    <property type="entry name" value="AAT_like"/>
    <property type="match status" value="1"/>
</dbReference>
<dbReference type="GO" id="GO:0000105">
    <property type="term" value="P:L-histidine biosynthetic process"/>
    <property type="evidence" value="ECO:0007669"/>
    <property type="project" value="UniProtKB-UniRule"/>
</dbReference>
<keyword evidence="6 9" id="KW-0808">Transferase</keyword>
<comment type="similarity">
    <text evidence="2 9">Belongs to the class-II pyridoxal-phosphate-dependent aminotransferase family. Histidinol-phosphate aminotransferase subfamily.</text>
</comment>
<dbReference type="UniPathway" id="UPA00031">
    <property type="reaction ID" value="UER00012"/>
</dbReference>
<dbReference type="InterPro" id="IPR004839">
    <property type="entry name" value="Aminotransferase_I/II_large"/>
</dbReference>
<dbReference type="EMBL" id="LM995447">
    <property type="protein sequence ID" value="CDZ24151.1"/>
    <property type="molecule type" value="Genomic_DNA"/>
</dbReference>
<evidence type="ECO:0000256" key="8">
    <source>
        <dbReference type="ARBA" id="ARBA00023102"/>
    </source>
</evidence>
<gene>
    <name evidence="9" type="primary">hisC</name>
    <name evidence="11" type="ORF">CCDG5_1034</name>
</gene>
<evidence type="ECO:0000256" key="3">
    <source>
        <dbReference type="ARBA" id="ARBA00011738"/>
    </source>
</evidence>
<dbReference type="Gene3D" id="3.40.640.10">
    <property type="entry name" value="Type I PLP-dependent aspartate aminotransferase-like (Major domain)"/>
    <property type="match status" value="1"/>
</dbReference>
<proteinExistence type="inferred from homology"/>
<dbReference type="GO" id="GO:0004400">
    <property type="term" value="F:histidinol-phosphate transaminase activity"/>
    <property type="evidence" value="ECO:0007669"/>
    <property type="project" value="UniProtKB-UniRule"/>
</dbReference>
<comment type="subunit">
    <text evidence="3 9">Homodimer.</text>
</comment>
<keyword evidence="12" id="KW-1185">Reference proteome</keyword>
<dbReference type="AlphaFoldDB" id="A0A078KKE2"/>
<feature type="modified residue" description="N6-(pyridoxal phosphate)lysine" evidence="9">
    <location>
        <position position="212"/>
    </location>
</feature>
<dbReference type="HAMAP" id="MF_01023">
    <property type="entry name" value="HisC_aminotrans_2"/>
    <property type="match status" value="1"/>
</dbReference>
<dbReference type="PATRIC" id="fig|29343.3.peg.1091"/>
<evidence type="ECO:0000256" key="6">
    <source>
        <dbReference type="ARBA" id="ARBA00022679"/>
    </source>
</evidence>
<dbReference type="Proteomes" id="UP000032431">
    <property type="component" value="Chromosome I"/>
</dbReference>
<keyword evidence="7 9" id="KW-0663">Pyridoxal phosphate</keyword>
<evidence type="ECO:0000256" key="4">
    <source>
        <dbReference type="ARBA" id="ARBA00022576"/>
    </source>
</evidence>
<keyword evidence="8 9" id="KW-0368">Histidine biosynthesis</keyword>
<dbReference type="InterPro" id="IPR005861">
    <property type="entry name" value="HisP_aminotrans"/>
</dbReference>
<dbReference type="InterPro" id="IPR015421">
    <property type="entry name" value="PyrdxlP-dep_Trfase_major"/>
</dbReference>
<keyword evidence="5 9" id="KW-0028">Amino-acid biosynthesis</keyword>
<comment type="cofactor">
    <cofactor evidence="1 9">
        <name>pyridoxal 5'-phosphate</name>
        <dbReference type="ChEBI" id="CHEBI:597326"/>
    </cofactor>
</comment>
<dbReference type="SUPFAM" id="SSF53383">
    <property type="entry name" value="PLP-dependent transferases"/>
    <property type="match status" value="1"/>
</dbReference>
<evidence type="ECO:0000313" key="12">
    <source>
        <dbReference type="Proteomes" id="UP000032431"/>
    </source>
</evidence>
<evidence type="ECO:0000313" key="11">
    <source>
        <dbReference type="EMBL" id="CDZ24151.1"/>
    </source>
</evidence>
<dbReference type="EC" id="2.6.1.9" evidence="9"/>
<dbReference type="PANTHER" id="PTHR42885:SF2">
    <property type="entry name" value="HISTIDINOL-PHOSPHATE AMINOTRANSFERASE"/>
    <property type="match status" value="1"/>
</dbReference>
<comment type="catalytic activity">
    <reaction evidence="9">
        <text>L-histidinol phosphate + 2-oxoglutarate = 3-(imidazol-4-yl)-2-oxopropyl phosphate + L-glutamate</text>
        <dbReference type="Rhea" id="RHEA:23744"/>
        <dbReference type="ChEBI" id="CHEBI:16810"/>
        <dbReference type="ChEBI" id="CHEBI:29985"/>
        <dbReference type="ChEBI" id="CHEBI:57766"/>
        <dbReference type="ChEBI" id="CHEBI:57980"/>
        <dbReference type="EC" id="2.6.1.9"/>
    </reaction>
</comment>